<dbReference type="AlphaFoldDB" id="A0A1H0HS11"/>
<reference evidence="1 2" key="1">
    <citation type="submission" date="2016-10" db="EMBL/GenBank/DDBJ databases">
        <authorList>
            <person name="de Groot N.N."/>
        </authorList>
    </citation>
    <scope>NUCLEOTIDE SEQUENCE [LARGE SCALE GENOMIC DNA]</scope>
    <source>
        <strain evidence="1 2">CECT 7543</strain>
    </source>
</reference>
<protein>
    <submittedName>
        <fullName evidence="1">Uncharacterized protein</fullName>
    </submittedName>
</protein>
<organism evidence="1 2">
    <name type="scientific">Pseudomonas arsenicoxydans</name>
    <dbReference type="NCBI Taxonomy" id="702115"/>
    <lineage>
        <taxon>Bacteria</taxon>
        <taxon>Pseudomonadati</taxon>
        <taxon>Pseudomonadota</taxon>
        <taxon>Gammaproteobacteria</taxon>
        <taxon>Pseudomonadales</taxon>
        <taxon>Pseudomonadaceae</taxon>
        <taxon>Pseudomonas</taxon>
    </lineage>
</organism>
<evidence type="ECO:0000313" key="1">
    <source>
        <dbReference type="EMBL" id="SDO21972.1"/>
    </source>
</evidence>
<evidence type="ECO:0000313" key="2">
    <source>
        <dbReference type="Proteomes" id="UP000198827"/>
    </source>
</evidence>
<dbReference type="EMBL" id="LT629705">
    <property type="protein sequence ID" value="SDO21972.1"/>
    <property type="molecule type" value="Genomic_DNA"/>
</dbReference>
<name>A0A1H0HS11_9PSED</name>
<proteinExistence type="predicted"/>
<accession>A0A1H0HS11</accession>
<sequence length="56" mass="6060">MLILSGLKRPASTTARSRVGATKYNADDIHKAFDQAALPSHLIGLIWQGLLLVSSR</sequence>
<gene>
    <name evidence="1" type="ORF">SAMN04489798_2358</name>
</gene>
<dbReference type="Proteomes" id="UP000198827">
    <property type="component" value="Chromosome I"/>
</dbReference>